<evidence type="ECO:0000313" key="1">
    <source>
        <dbReference type="EMBL" id="AFW03486.1"/>
    </source>
</evidence>
<dbReference type="GO" id="GO:0003677">
    <property type="term" value="F:DNA binding"/>
    <property type="evidence" value="ECO:0007669"/>
    <property type="project" value="InterPro"/>
</dbReference>
<sequence>MPAPTRLEVAEYNRAVGTRIREARQLAGFSQAGLSEAIAIDSNLMPKLESGVDLEDGAAPWVLNRIATTCGVKVDFLLGLTEESEPDEPGPTWRELAYVCNASAARGRERHVHDLAVRDALIIQFREMSAEIMPSVEAVQRALERVIELNPSWDDMRAGSRLSDATAALSDVALAVPAFQRLRRSTDDC</sequence>
<keyword evidence="1" id="KW-0614">Plasmid</keyword>
<dbReference type="EMBL" id="JX569338">
    <property type="protein sequence ID" value="AFW03486.1"/>
    <property type="molecule type" value="Genomic_DNA"/>
</dbReference>
<dbReference type="InterPro" id="IPR001387">
    <property type="entry name" value="Cro/C1-type_HTH"/>
</dbReference>
<dbReference type="AlphaFoldDB" id="K7SPX2"/>
<protein>
    <submittedName>
        <fullName evidence="1">XRE family transcriptional regulator</fullName>
    </submittedName>
</protein>
<dbReference type="Gene3D" id="1.10.260.40">
    <property type="entry name" value="lambda repressor-like DNA-binding domains"/>
    <property type="match status" value="1"/>
</dbReference>
<name>K7SPX2_9GAMM</name>
<dbReference type="CDD" id="cd00093">
    <property type="entry name" value="HTH_XRE"/>
    <property type="match status" value="1"/>
</dbReference>
<dbReference type="RefSeq" id="WP_015077949.1">
    <property type="nucleotide sequence ID" value="NC_019426.1"/>
</dbReference>
<proteinExistence type="predicted"/>
<geneLocation type="plasmid" evidence="1">
    <name>pZM3H1</name>
</geneLocation>
<dbReference type="SUPFAM" id="SSF47413">
    <property type="entry name" value="lambda repressor-like DNA-binding domains"/>
    <property type="match status" value="1"/>
</dbReference>
<accession>K7SPX2</accession>
<dbReference type="InterPro" id="IPR010982">
    <property type="entry name" value="Lambda_DNA-bd_dom_sf"/>
</dbReference>
<reference evidence="1" key="1">
    <citation type="journal article" date="2013" name="BMC Microbiol.">
        <title>Characterization of Halomonas sp. ZM3 isolated from the Zelazny Most post-flotation waste reservoir, with a special focus on its mobile DNA.</title>
        <authorList>
            <person name="Dziewit L."/>
            <person name="Pyzik A."/>
            <person name="Matlakowska R."/>
            <person name="Baj J."/>
            <person name="Szuplewska M."/>
            <person name="Bartosik D."/>
        </authorList>
    </citation>
    <scope>NUCLEOTIDE SEQUENCE</scope>
    <source>
        <strain evidence="1">ZM3</strain>
        <plasmid evidence="1">pZM3H1</plasmid>
    </source>
</reference>
<organism evidence="1">
    <name type="scientific">Halomonas sp. ZM3</name>
    <dbReference type="NCBI Taxonomy" id="1250400"/>
    <lineage>
        <taxon>Bacteria</taxon>
        <taxon>Pseudomonadati</taxon>
        <taxon>Pseudomonadota</taxon>
        <taxon>Gammaproteobacteria</taxon>
        <taxon>Oceanospirillales</taxon>
        <taxon>Halomonadaceae</taxon>
        <taxon>Halomonas</taxon>
    </lineage>
</organism>